<dbReference type="GO" id="GO:0003700">
    <property type="term" value="F:DNA-binding transcription factor activity"/>
    <property type="evidence" value="ECO:0007669"/>
    <property type="project" value="InterPro"/>
</dbReference>
<dbReference type="PRINTS" id="PR00040">
    <property type="entry name" value="HTHMERR"/>
</dbReference>
<reference evidence="3 4" key="1">
    <citation type="submission" date="2016-04" db="EMBL/GenBank/DDBJ databases">
        <authorList>
            <person name="Evans L.H."/>
            <person name="Alamgir A."/>
            <person name="Owens N."/>
            <person name="Weber N.D."/>
            <person name="Virtaneva K."/>
            <person name="Barbian K."/>
            <person name="Babar A."/>
            <person name="Rosenke K."/>
        </authorList>
    </citation>
    <scope>NUCLEOTIDE SEQUENCE [LARGE SCALE GENOMIC DNA]</scope>
    <source>
        <strain evidence="3 4">LMa1</strain>
    </source>
</reference>
<organism evidence="3 4">
    <name type="scientific">Desulfotomaculum copahuensis</name>
    <dbReference type="NCBI Taxonomy" id="1838280"/>
    <lineage>
        <taxon>Bacteria</taxon>
        <taxon>Bacillati</taxon>
        <taxon>Bacillota</taxon>
        <taxon>Clostridia</taxon>
        <taxon>Eubacteriales</taxon>
        <taxon>Desulfotomaculaceae</taxon>
        <taxon>Desulfotomaculum</taxon>
    </lineage>
</organism>
<proteinExistence type="predicted"/>
<feature type="domain" description="HTH merR-type" evidence="2">
    <location>
        <begin position="5"/>
        <end position="74"/>
    </location>
</feature>
<dbReference type="InterPro" id="IPR000551">
    <property type="entry name" value="MerR-type_HTH_dom"/>
</dbReference>
<dbReference type="Pfam" id="PF13411">
    <property type="entry name" value="MerR_1"/>
    <property type="match status" value="1"/>
</dbReference>
<dbReference type="InterPro" id="IPR047057">
    <property type="entry name" value="MerR_fam"/>
</dbReference>
<comment type="caution">
    <text evidence="3">The sequence shown here is derived from an EMBL/GenBank/DDBJ whole genome shotgun (WGS) entry which is preliminary data.</text>
</comment>
<dbReference type="STRING" id="1838280.A6M21_06715"/>
<dbReference type="CDD" id="cd04776">
    <property type="entry name" value="HTH_GnyR"/>
    <property type="match status" value="1"/>
</dbReference>
<dbReference type="GO" id="GO:0003677">
    <property type="term" value="F:DNA binding"/>
    <property type="evidence" value="ECO:0007669"/>
    <property type="project" value="UniProtKB-KW"/>
</dbReference>
<dbReference type="Gene3D" id="1.10.1660.10">
    <property type="match status" value="1"/>
</dbReference>
<dbReference type="SUPFAM" id="SSF46955">
    <property type="entry name" value="Putative DNA-binding domain"/>
    <property type="match status" value="1"/>
</dbReference>
<dbReference type="PANTHER" id="PTHR30204">
    <property type="entry name" value="REDOX-CYCLING DRUG-SENSING TRANSCRIPTIONAL ACTIVATOR SOXR"/>
    <property type="match status" value="1"/>
</dbReference>
<dbReference type="SMART" id="SM00422">
    <property type="entry name" value="HTH_MERR"/>
    <property type="match status" value="1"/>
</dbReference>
<evidence type="ECO:0000256" key="1">
    <source>
        <dbReference type="ARBA" id="ARBA00023125"/>
    </source>
</evidence>
<dbReference type="InterPro" id="IPR009061">
    <property type="entry name" value="DNA-bd_dom_put_sf"/>
</dbReference>
<dbReference type="AlphaFoldDB" id="A0A1B7LGU1"/>
<protein>
    <submittedName>
        <fullName evidence="3">MerR family transcriptional regulator</fullName>
    </submittedName>
</protein>
<dbReference type="Proteomes" id="UP000078532">
    <property type="component" value="Unassembled WGS sequence"/>
</dbReference>
<evidence type="ECO:0000313" key="4">
    <source>
        <dbReference type="Proteomes" id="UP000078532"/>
    </source>
</evidence>
<keyword evidence="4" id="KW-1185">Reference proteome</keyword>
<dbReference type="EMBL" id="LYVF01000069">
    <property type="protein sequence ID" value="OAT85229.1"/>
    <property type="molecule type" value="Genomic_DNA"/>
</dbReference>
<evidence type="ECO:0000259" key="2">
    <source>
        <dbReference type="PROSITE" id="PS50937"/>
    </source>
</evidence>
<dbReference type="PANTHER" id="PTHR30204:SF58">
    <property type="entry name" value="HTH-TYPE TRANSCRIPTIONAL REGULATOR YFMP"/>
    <property type="match status" value="1"/>
</dbReference>
<keyword evidence="1" id="KW-0238">DNA-binding</keyword>
<gene>
    <name evidence="3" type="ORF">A6M21_06715</name>
</gene>
<dbReference type="RefSeq" id="WP_066666969.1">
    <property type="nucleotide sequence ID" value="NZ_LYVF01000069.1"/>
</dbReference>
<evidence type="ECO:0000313" key="3">
    <source>
        <dbReference type="EMBL" id="OAT85229.1"/>
    </source>
</evidence>
<accession>A0A1B7LGU1</accession>
<dbReference type="PROSITE" id="PS50937">
    <property type="entry name" value="HTH_MERR_2"/>
    <property type="match status" value="1"/>
</dbReference>
<sequence length="136" mass="16135">MKQDVYTISELAHEFGITTRTIRYYEEVGLLSPQRAGESGQRLYDRRDRTRLKLILRGKRFGFTLQEIKEMIDLYNVDPGQKEQLRRTIAYGDRRIAEIEEMIRDLTLLKEELLEFRRRFTAMLEEGEGATGCEKR</sequence>
<name>A0A1B7LGU1_9FIRM</name>